<evidence type="ECO:0008006" key="5">
    <source>
        <dbReference type="Google" id="ProtNLM"/>
    </source>
</evidence>
<keyword evidence="2" id="KW-0812">Transmembrane</keyword>
<dbReference type="EMBL" id="KV878359">
    <property type="protein sequence ID" value="OJJ42458.1"/>
    <property type="molecule type" value="Genomic_DNA"/>
</dbReference>
<dbReference type="AlphaFoldDB" id="A0A1L9S5M0"/>
<proteinExistence type="predicted"/>
<keyword evidence="2" id="KW-1133">Transmembrane helix</keyword>
<keyword evidence="4" id="KW-1185">Reference proteome</keyword>
<evidence type="ECO:0000256" key="1">
    <source>
        <dbReference type="SAM" id="MobiDB-lite"/>
    </source>
</evidence>
<sequence>MTTAIPLTTTFTPPAACTTDIHFIEYVDGNNFFSAVSTTAEILYYMSLGPEDWSSCFPSGYATSSYFSPGICPSGYTQDGFSYITLDGNVETRATCCPEGYNAQTGTDWPWYSTNPCTSSNPSSNQVVTFTYGSTLSSQTGTYGVNAKGISIRYQAFNFASSTTTATATATGAGTATATGTSSTGIQTSTITGTTTSGRTGAIGTIGTVSSASTGLSTGAKVGIGVGAGVGALLLLTVAYLIYLVRKRNKQLQNPQPQPSQSQPQPPYYQPPSEMEETQFKGHLMQDHYGPVEMSADR</sequence>
<evidence type="ECO:0000313" key="4">
    <source>
        <dbReference type="Proteomes" id="UP000184188"/>
    </source>
</evidence>
<feature type="region of interest" description="Disordered" evidence="1">
    <location>
        <begin position="174"/>
        <end position="194"/>
    </location>
</feature>
<feature type="transmembrane region" description="Helical" evidence="2">
    <location>
        <begin position="222"/>
        <end position="245"/>
    </location>
</feature>
<accession>A0A1L9S5M0</accession>
<dbReference type="VEuPathDB" id="FungiDB:ASPZODRAFT_137270"/>
<dbReference type="RefSeq" id="XP_022576968.1">
    <property type="nucleotide sequence ID" value="XM_022724265.1"/>
</dbReference>
<dbReference type="OrthoDB" id="4770059at2759"/>
<gene>
    <name evidence="3" type="ORF">ASPZODRAFT_137270</name>
</gene>
<dbReference type="STRING" id="1073090.A0A1L9S5M0"/>
<dbReference type="GeneID" id="34610730"/>
<dbReference type="Proteomes" id="UP000184188">
    <property type="component" value="Unassembled WGS sequence"/>
</dbReference>
<reference evidence="4" key="1">
    <citation type="journal article" date="2017" name="Genome Biol.">
        <title>Comparative genomics reveals high biological diversity and specific adaptations in the industrially and medically important fungal genus Aspergillus.</title>
        <authorList>
            <person name="de Vries R.P."/>
            <person name="Riley R."/>
            <person name="Wiebenga A."/>
            <person name="Aguilar-Osorio G."/>
            <person name="Amillis S."/>
            <person name="Uchima C.A."/>
            <person name="Anderluh G."/>
            <person name="Asadollahi M."/>
            <person name="Askin M."/>
            <person name="Barry K."/>
            <person name="Battaglia E."/>
            <person name="Bayram O."/>
            <person name="Benocci T."/>
            <person name="Braus-Stromeyer S.A."/>
            <person name="Caldana C."/>
            <person name="Canovas D."/>
            <person name="Cerqueira G.C."/>
            <person name="Chen F."/>
            <person name="Chen W."/>
            <person name="Choi C."/>
            <person name="Clum A."/>
            <person name="Dos Santos R.A."/>
            <person name="Damasio A.R."/>
            <person name="Diallinas G."/>
            <person name="Emri T."/>
            <person name="Fekete E."/>
            <person name="Flipphi M."/>
            <person name="Freyberg S."/>
            <person name="Gallo A."/>
            <person name="Gournas C."/>
            <person name="Habgood R."/>
            <person name="Hainaut M."/>
            <person name="Harispe M.L."/>
            <person name="Henrissat B."/>
            <person name="Hilden K.S."/>
            <person name="Hope R."/>
            <person name="Hossain A."/>
            <person name="Karabika E."/>
            <person name="Karaffa L."/>
            <person name="Karanyi Z."/>
            <person name="Krasevec N."/>
            <person name="Kuo A."/>
            <person name="Kusch H."/>
            <person name="LaButti K."/>
            <person name="Lagendijk E.L."/>
            <person name="Lapidus A."/>
            <person name="Levasseur A."/>
            <person name="Lindquist E."/>
            <person name="Lipzen A."/>
            <person name="Logrieco A.F."/>
            <person name="MacCabe A."/>
            <person name="Maekelae M.R."/>
            <person name="Malavazi I."/>
            <person name="Melin P."/>
            <person name="Meyer V."/>
            <person name="Mielnichuk N."/>
            <person name="Miskei M."/>
            <person name="Molnar A.P."/>
            <person name="Mule G."/>
            <person name="Ngan C.Y."/>
            <person name="Orejas M."/>
            <person name="Orosz E."/>
            <person name="Ouedraogo J.P."/>
            <person name="Overkamp K.M."/>
            <person name="Park H.-S."/>
            <person name="Perrone G."/>
            <person name="Piumi F."/>
            <person name="Punt P.J."/>
            <person name="Ram A.F."/>
            <person name="Ramon A."/>
            <person name="Rauscher S."/>
            <person name="Record E."/>
            <person name="Riano-Pachon D.M."/>
            <person name="Robert V."/>
            <person name="Roehrig J."/>
            <person name="Ruller R."/>
            <person name="Salamov A."/>
            <person name="Salih N.S."/>
            <person name="Samson R.A."/>
            <person name="Sandor E."/>
            <person name="Sanguinetti M."/>
            <person name="Schuetze T."/>
            <person name="Sepcic K."/>
            <person name="Shelest E."/>
            <person name="Sherlock G."/>
            <person name="Sophianopoulou V."/>
            <person name="Squina F.M."/>
            <person name="Sun H."/>
            <person name="Susca A."/>
            <person name="Todd R.B."/>
            <person name="Tsang A."/>
            <person name="Unkles S.E."/>
            <person name="van de Wiele N."/>
            <person name="van Rossen-Uffink D."/>
            <person name="Oliveira J.V."/>
            <person name="Vesth T.C."/>
            <person name="Visser J."/>
            <person name="Yu J.-H."/>
            <person name="Zhou M."/>
            <person name="Andersen M.R."/>
            <person name="Archer D.B."/>
            <person name="Baker S.E."/>
            <person name="Benoit I."/>
            <person name="Brakhage A.A."/>
            <person name="Braus G.H."/>
            <person name="Fischer R."/>
            <person name="Frisvad J.C."/>
            <person name="Goldman G.H."/>
            <person name="Houbraken J."/>
            <person name="Oakley B."/>
            <person name="Pocsi I."/>
            <person name="Scazzocchio C."/>
            <person name="Seiboth B."/>
            <person name="vanKuyk P.A."/>
            <person name="Wortman J."/>
            <person name="Dyer P.S."/>
            <person name="Grigoriev I.V."/>
        </authorList>
    </citation>
    <scope>NUCLEOTIDE SEQUENCE [LARGE SCALE GENOMIC DNA]</scope>
    <source>
        <strain evidence="4">CBS 506.65</strain>
    </source>
</reference>
<evidence type="ECO:0000256" key="2">
    <source>
        <dbReference type="SAM" id="Phobius"/>
    </source>
</evidence>
<organism evidence="3 4">
    <name type="scientific">Penicilliopsis zonata CBS 506.65</name>
    <dbReference type="NCBI Taxonomy" id="1073090"/>
    <lineage>
        <taxon>Eukaryota</taxon>
        <taxon>Fungi</taxon>
        <taxon>Dikarya</taxon>
        <taxon>Ascomycota</taxon>
        <taxon>Pezizomycotina</taxon>
        <taxon>Eurotiomycetes</taxon>
        <taxon>Eurotiomycetidae</taxon>
        <taxon>Eurotiales</taxon>
        <taxon>Aspergillaceae</taxon>
        <taxon>Penicilliopsis</taxon>
    </lineage>
</organism>
<protein>
    <recommendedName>
        <fullName evidence="5">Mid2 domain-containing protein</fullName>
    </recommendedName>
</protein>
<keyword evidence="2" id="KW-0472">Membrane</keyword>
<evidence type="ECO:0000313" key="3">
    <source>
        <dbReference type="EMBL" id="OJJ42458.1"/>
    </source>
</evidence>
<name>A0A1L9S5M0_9EURO</name>
<feature type="region of interest" description="Disordered" evidence="1">
    <location>
        <begin position="252"/>
        <end position="298"/>
    </location>
</feature>